<dbReference type="CDD" id="cd04883">
    <property type="entry name" value="ACT_AcuB"/>
    <property type="match status" value="1"/>
</dbReference>
<evidence type="ECO:0000259" key="4">
    <source>
        <dbReference type="PROSITE" id="PS51671"/>
    </source>
</evidence>
<protein>
    <submittedName>
        <fullName evidence="6">CBS domain-containing protein</fullName>
    </submittedName>
</protein>
<dbReference type="STRING" id="301148.B4135_0315"/>
<dbReference type="Pfam" id="PF00571">
    <property type="entry name" value="CBS"/>
    <property type="match status" value="2"/>
</dbReference>
<dbReference type="PROSITE" id="PS51371">
    <property type="entry name" value="CBS"/>
    <property type="match status" value="2"/>
</dbReference>
<evidence type="ECO:0000256" key="2">
    <source>
        <dbReference type="PROSITE-ProRule" id="PRU00703"/>
    </source>
</evidence>
<feature type="domain" description="CBS" evidence="3">
    <location>
        <begin position="78"/>
        <end position="134"/>
    </location>
</feature>
<feature type="domain" description="CBS" evidence="3">
    <location>
        <begin position="7"/>
        <end position="68"/>
    </location>
</feature>
<dbReference type="InterPro" id="IPR000644">
    <property type="entry name" value="CBS_dom"/>
</dbReference>
<dbReference type="SMART" id="SM00116">
    <property type="entry name" value="CBS"/>
    <property type="match status" value="2"/>
</dbReference>
<dbReference type="PROSITE" id="PS51671">
    <property type="entry name" value="ACT"/>
    <property type="match status" value="1"/>
</dbReference>
<reference evidence="5 7" key="1">
    <citation type="submission" date="2016-01" db="EMBL/GenBank/DDBJ databases">
        <title>Draft Genome Sequences of Seven Thermophilic Sporeformers Isolated from Foods.</title>
        <authorList>
            <person name="Berendsen E.M."/>
            <person name="Wells-Bennik M.H."/>
            <person name="Krawcyk A.O."/>
            <person name="De Jong A."/>
            <person name="Holsappel S."/>
            <person name="Eijlander R.T."/>
            <person name="Kuipers O.P."/>
        </authorList>
    </citation>
    <scope>NUCLEOTIDE SEQUENCE [LARGE SCALE GENOMIC DNA]</scope>
    <source>
        <strain evidence="5 7">B4135</strain>
    </source>
</reference>
<keyword evidence="1" id="KW-0677">Repeat</keyword>
<gene>
    <name evidence="5" type="ORF">B4135_0315</name>
    <name evidence="6" type="ORF">C6P37_00485</name>
</gene>
<dbReference type="Gene3D" id="3.10.580.10">
    <property type="entry name" value="CBS-domain"/>
    <property type="match status" value="1"/>
</dbReference>
<dbReference type="SUPFAM" id="SSF54631">
    <property type="entry name" value="CBS-domain pair"/>
    <property type="match status" value="1"/>
</dbReference>
<evidence type="ECO:0000313" key="7">
    <source>
        <dbReference type="Proteomes" id="UP000075683"/>
    </source>
</evidence>
<proteinExistence type="predicted"/>
<evidence type="ECO:0000259" key="3">
    <source>
        <dbReference type="PROSITE" id="PS51371"/>
    </source>
</evidence>
<evidence type="ECO:0000313" key="5">
    <source>
        <dbReference type="EMBL" id="KYD19411.1"/>
    </source>
</evidence>
<dbReference type="InterPro" id="IPR002912">
    <property type="entry name" value="ACT_dom"/>
</dbReference>
<name>A0A150M4X2_9BACI</name>
<evidence type="ECO:0000313" key="6">
    <source>
        <dbReference type="EMBL" id="REJ31562.1"/>
    </source>
</evidence>
<dbReference type="InterPro" id="IPR046342">
    <property type="entry name" value="CBS_dom_sf"/>
</dbReference>
<dbReference type="OrthoDB" id="9781631at2"/>
<dbReference type="PANTHER" id="PTHR48108">
    <property type="entry name" value="CBS DOMAIN-CONTAINING PROTEIN CBSX2, CHLOROPLASTIC"/>
    <property type="match status" value="1"/>
</dbReference>
<sequence length="215" mass="24447">MLVEDMMVKDVHTLKETDPIERALRLMKEKKIRHIPVVDGEKRVIGIVTDRDIRSAVPSVFYSREHEEVFQMPVKSIMKRDVITVHPLDFVEDAAVVLFENRIGCLPVVKENRLVGIITQTDVLEAFIQLVGANQPGSRIEVRVPNRAGMLHEVAGLIREHHVNIHSVLVYPDKKGSDDKILVFRLGTMNPRPIADKIREKGFAVLWPVPPEMKS</sequence>
<accession>A0A150M4X2</accession>
<dbReference type="SUPFAM" id="SSF55021">
    <property type="entry name" value="ACT-like"/>
    <property type="match status" value="1"/>
</dbReference>
<dbReference type="Pfam" id="PF01842">
    <property type="entry name" value="ACT"/>
    <property type="match status" value="1"/>
</dbReference>
<dbReference type="AlphaFoldDB" id="A0A150M4X2"/>
<reference evidence="6 8" key="2">
    <citation type="submission" date="2018-03" db="EMBL/GenBank/DDBJ databases">
        <authorList>
            <person name="Keele B.F."/>
        </authorList>
    </citation>
    <scope>NUCLEOTIDE SEQUENCE [LARGE SCALE GENOMIC DNA]</scope>
    <source>
        <strain evidence="6">ZCTH4_d</strain>
    </source>
</reference>
<organism evidence="5 7">
    <name type="scientific">Caldibacillus debilis</name>
    <dbReference type="NCBI Taxonomy" id="301148"/>
    <lineage>
        <taxon>Bacteria</taxon>
        <taxon>Bacillati</taxon>
        <taxon>Bacillota</taxon>
        <taxon>Bacilli</taxon>
        <taxon>Bacillales</taxon>
        <taxon>Bacillaceae</taxon>
        <taxon>Caldibacillus</taxon>
    </lineage>
</organism>
<feature type="domain" description="ACT" evidence="4">
    <location>
        <begin position="139"/>
        <end position="214"/>
    </location>
</feature>
<dbReference type="Proteomes" id="UP000075683">
    <property type="component" value="Unassembled WGS sequence"/>
</dbReference>
<dbReference type="PANTHER" id="PTHR48108:SF2">
    <property type="entry name" value="ACETOIN UTILIZATION PROTEIN ACUB"/>
    <property type="match status" value="1"/>
</dbReference>
<dbReference type="Proteomes" id="UP000257014">
    <property type="component" value="Unassembled WGS sequence"/>
</dbReference>
<dbReference type="InterPro" id="IPR045865">
    <property type="entry name" value="ACT-like_dom_sf"/>
</dbReference>
<comment type="caution">
    <text evidence="5">The sequence shown here is derived from an EMBL/GenBank/DDBJ whole genome shotgun (WGS) entry which is preliminary data.</text>
</comment>
<dbReference type="EMBL" id="QEWE01000003">
    <property type="protein sequence ID" value="REJ31562.1"/>
    <property type="molecule type" value="Genomic_DNA"/>
</dbReference>
<keyword evidence="2" id="KW-0129">CBS domain</keyword>
<dbReference type="CDD" id="cd04584">
    <property type="entry name" value="CBS_pair_AcuB_like"/>
    <property type="match status" value="1"/>
</dbReference>
<dbReference type="InterPro" id="IPR051462">
    <property type="entry name" value="CBS_domain-containing"/>
</dbReference>
<dbReference type="EMBL" id="LQYT01000040">
    <property type="protein sequence ID" value="KYD19411.1"/>
    <property type="molecule type" value="Genomic_DNA"/>
</dbReference>
<evidence type="ECO:0000313" key="8">
    <source>
        <dbReference type="Proteomes" id="UP000257014"/>
    </source>
</evidence>
<evidence type="ECO:0000256" key="1">
    <source>
        <dbReference type="ARBA" id="ARBA00022737"/>
    </source>
</evidence>
<dbReference type="RefSeq" id="WP_020156961.1">
    <property type="nucleotide sequence ID" value="NZ_JBAIZG010000029.1"/>
</dbReference>